<evidence type="ECO:0000256" key="7">
    <source>
        <dbReference type="ARBA" id="ARBA00023136"/>
    </source>
</evidence>
<dbReference type="PANTHER" id="PTHR12892:SF11">
    <property type="entry name" value="POST-GPI ATTACHMENT TO PROTEINS FACTOR 2"/>
    <property type="match status" value="1"/>
</dbReference>
<feature type="transmembrane region" description="Helical" evidence="8">
    <location>
        <begin position="35"/>
        <end position="55"/>
    </location>
</feature>
<reference evidence="10" key="1">
    <citation type="journal article" date="2018" name="Biosci. Biotechnol. Biochem.">
        <title>Polysaccharide hydrolase of the hadal zone amphipods Hirondellea gigas.</title>
        <authorList>
            <person name="Kobayashi H."/>
            <person name="Nagahama T."/>
            <person name="Arai W."/>
            <person name="Sasagawa Y."/>
            <person name="Umeda M."/>
            <person name="Hayashi T."/>
            <person name="Nikaido I."/>
            <person name="Watanabe H."/>
            <person name="Oguri K."/>
            <person name="Kitazato H."/>
            <person name="Fujioka K."/>
            <person name="Kido Y."/>
            <person name="Takami H."/>
        </authorList>
    </citation>
    <scope>NUCLEOTIDE SEQUENCE</scope>
    <source>
        <tissue evidence="10">Whole body</tissue>
    </source>
</reference>
<keyword evidence="4 8" id="KW-0812">Transmembrane</keyword>
<comment type="subcellular location">
    <subcellularLocation>
        <location evidence="1">Golgi apparatus membrane</location>
        <topology evidence="1">Multi-pass membrane protein</topology>
    </subcellularLocation>
</comment>
<dbReference type="AlphaFoldDB" id="A0A2P2IAG0"/>
<dbReference type="GO" id="GO:0005789">
    <property type="term" value="C:endoplasmic reticulum membrane"/>
    <property type="evidence" value="ECO:0007669"/>
    <property type="project" value="TreeGrafter"/>
</dbReference>
<dbReference type="EMBL" id="IACF01005304">
    <property type="protein sequence ID" value="LAB70890.1"/>
    <property type="molecule type" value="mRNA"/>
</dbReference>
<keyword evidence="3" id="KW-0337">GPI-anchor biosynthesis</keyword>
<name>A0A2P2IAG0_9CRUS</name>
<dbReference type="GO" id="GO:0000139">
    <property type="term" value="C:Golgi membrane"/>
    <property type="evidence" value="ECO:0007669"/>
    <property type="project" value="UniProtKB-SubCell"/>
</dbReference>
<protein>
    <submittedName>
        <fullName evidence="10">Post-GPI attachment to proteins factor 2-like</fullName>
    </submittedName>
</protein>
<feature type="transmembrane region" description="Helical" evidence="8">
    <location>
        <begin position="128"/>
        <end position="147"/>
    </location>
</feature>
<feature type="transmembrane region" description="Helical" evidence="8">
    <location>
        <begin position="198"/>
        <end position="215"/>
    </location>
</feature>
<accession>A0A2P2IAG0</accession>
<evidence type="ECO:0000313" key="10">
    <source>
        <dbReference type="EMBL" id="LAB70890.1"/>
    </source>
</evidence>
<evidence type="ECO:0000256" key="4">
    <source>
        <dbReference type="ARBA" id="ARBA00022692"/>
    </source>
</evidence>
<evidence type="ECO:0000256" key="1">
    <source>
        <dbReference type="ARBA" id="ARBA00004653"/>
    </source>
</evidence>
<evidence type="ECO:0000256" key="5">
    <source>
        <dbReference type="ARBA" id="ARBA00022989"/>
    </source>
</evidence>
<feature type="transmembrane region" description="Helical" evidence="8">
    <location>
        <begin position="227"/>
        <end position="249"/>
    </location>
</feature>
<evidence type="ECO:0000256" key="8">
    <source>
        <dbReference type="SAM" id="Phobius"/>
    </source>
</evidence>
<evidence type="ECO:0000256" key="2">
    <source>
        <dbReference type="ARBA" id="ARBA00007414"/>
    </source>
</evidence>
<dbReference type="GO" id="GO:0006506">
    <property type="term" value="P:GPI anchor biosynthetic process"/>
    <property type="evidence" value="ECO:0007669"/>
    <property type="project" value="UniProtKB-KW"/>
</dbReference>
<sequence>MASLEKTSLLSDGLKSSSITIGSGPTIVMIPIRRIAVVTVSLPLGAFVICVYLSLRYNFDVSTATHCGVVNYLPSISSAIGEFVPQRYIWRTAVALHAAPRFLSAAFYKAFMNRVLPKVPAYQVLRKFNTFVNLVEVAALLGLSFVSSKENYEVHKGCFILFMVCSEVYMVLTCLLLKDNTRQFVGLMEHRAYSIKKQLTVANLFCFMVALYFYYRHNAYCEPGMYTAFAFMEYFIVLTNMGFHMAAYYDFYHYQLTVTEFKPSFSNST</sequence>
<keyword evidence="6" id="KW-0333">Golgi apparatus</keyword>
<evidence type="ECO:0000259" key="9">
    <source>
        <dbReference type="Pfam" id="PF10277"/>
    </source>
</evidence>
<evidence type="ECO:0000256" key="3">
    <source>
        <dbReference type="ARBA" id="ARBA00022502"/>
    </source>
</evidence>
<evidence type="ECO:0000256" key="6">
    <source>
        <dbReference type="ARBA" id="ARBA00023034"/>
    </source>
</evidence>
<dbReference type="Pfam" id="PF10277">
    <property type="entry name" value="Frag1"/>
    <property type="match status" value="1"/>
</dbReference>
<feature type="domain" description="CWH43-like N-terminal" evidence="9">
    <location>
        <begin position="35"/>
        <end position="253"/>
    </location>
</feature>
<keyword evidence="5 8" id="KW-1133">Transmembrane helix</keyword>
<proteinExistence type="evidence at transcript level"/>
<keyword evidence="7 8" id="KW-0472">Membrane</keyword>
<comment type="similarity">
    <text evidence="2">Belongs to the PGAP2 family.</text>
</comment>
<organism evidence="10">
    <name type="scientific">Hirondellea gigas</name>
    <dbReference type="NCBI Taxonomy" id="1518452"/>
    <lineage>
        <taxon>Eukaryota</taxon>
        <taxon>Metazoa</taxon>
        <taxon>Ecdysozoa</taxon>
        <taxon>Arthropoda</taxon>
        <taxon>Crustacea</taxon>
        <taxon>Multicrustacea</taxon>
        <taxon>Malacostraca</taxon>
        <taxon>Eumalacostraca</taxon>
        <taxon>Peracarida</taxon>
        <taxon>Amphipoda</taxon>
        <taxon>Amphilochidea</taxon>
        <taxon>Lysianassida</taxon>
        <taxon>Lysianassidira</taxon>
        <taxon>Lysianassoidea</taxon>
        <taxon>Lysianassidae</taxon>
        <taxon>Hirondellea</taxon>
    </lineage>
</organism>
<feature type="transmembrane region" description="Helical" evidence="8">
    <location>
        <begin position="159"/>
        <end position="177"/>
    </location>
</feature>
<dbReference type="InterPro" id="IPR039545">
    <property type="entry name" value="PGAP2"/>
</dbReference>
<dbReference type="PANTHER" id="PTHR12892">
    <property type="entry name" value="FGF RECEPTOR ACTIVATING PROTEIN 1"/>
    <property type="match status" value="1"/>
</dbReference>
<dbReference type="InterPro" id="IPR019402">
    <property type="entry name" value="CWH43_N"/>
</dbReference>